<feature type="transmembrane region" description="Helical" evidence="4">
    <location>
        <begin position="70"/>
        <end position="88"/>
    </location>
</feature>
<evidence type="ECO:0000256" key="2">
    <source>
        <dbReference type="ARBA" id="ARBA00006727"/>
    </source>
</evidence>
<feature type="transmembrane region" description="Helical" evidence="4">
    <location>
        <begin position="195"/>
        <end position="216"/>
    </location>
</feature>
<dbReference type="GO" id="GO:0022857">
    <property type="term" value="F:transmembrane transporter activity"/>
    <property type="evidence" value="ECO:0007669"/>
    <property type="project" value="InterPro"/>
</dbReference>
<sequence>MSLDLPPISRIEPSSEEEETPTSILPSTDRGLAAWKFLFACFVIEGVLWGFPMAYGVFQEHYSRQPEFAASSNIGVVGTVSTSIYFLGAPVATPFVRRFLCWRYQMVLLGTATCILSLLAASFASSVFVLIATQGVLYGVGFLVIYFPLLSMLNEWFIRRRALAYAIVYSGGGLSGIGFPFLFEWLLSRYGFRMTLRIFVVAQTVLLVPILPLCRGRCQASPRTTTQHIDWAFIKHPLFWVLAASNLSQSFAYYIPSLYLPAFASSMGLSGSIGALTLAALNLATVVGQLSFGYLVDRVRNIFLLVAVTGVTSSVATFILWGMTRSLAPLLAFSLVYGLFAGAYVVFWPRFGSMLADDPQPVFSWMAFGKGLGNILTAPIAESLLSESIGWSYGLGRFGPLMIHLGSLMLVSSLGGLGGYCQEQRKEGL</sequence>
<gene>
    <name evidence="6" type="ORF">ASPCADRAFT_398669</name>
</gene>
<feature type="transmembrane region" description="Helical" evidence="4">
    <location>
        <begin position="237"/>
        <end position="255"/>
    </location>
</feature>
<feature type="transmembrane region" description="Helical" evidence="4">
    <location>
        <begin position="327"/>
        <end position="350"/>
    </location>
</feature>
<name>A0A1R3REU2_ASPC5</name>
<evidence type="ECO:0000313" key="7">
    <source>
        <dbReference type="Proteomes" id="UP000188318"/>
    </source>
</evidence>
<comment type="subcellular location">
    <subcellularLocation>
        <location evidence="1">Membrane</location>
        <topology evidence="1">Multi-pass membrane protein</topology>
    </subcellularLocation>
</comment>
<evidence type="ECO:0000256" key="4">
    <source>
        <dbReference type="SAM" id="Phobius"/>
    </source>
</evidence>
<dbReference type="PANTHER" id="PTHR11360">
    <property type="entry name" value="MONOCARBOXYLATE TRANSPORTER"/>
    <property type="match status" value="1"/>
</dbReference>
<feature type="compositionally biased region" description="Low complexity" evidence="3">
    <location>
        <begin position="1"/>
        <end position="12"/>
    </location>
</feature>
<dbReference type="InterPro" id="IPR036259">
    <property type="entry name" value="MFS_trans_sf"/>
</dbReference>
<feature type="domain" description="Major facilitator superfamily (MFS) profile" evidence="5">
    <location>
        <begin position="238"/>
        <end position="429"/>
    </location>
</feature>
<feature type="transmembrane region" description="Helical" evidence="4">
    <location>
        <begin position="401"/>
        <end position="421"/>
    </location>
</feature>
<reference evidence="7" key="1">
    <citation type="journal article" date="2017" name="Genome Biol.">
        <title>Comparative genomics reveals high biological diversity and specific adaptations in the industrially and medically important fungal genus Aspergillus.</title>
        <authorList>
            <person name="de Vries R.P."/>
            <person name="Riley R."/>
            <person name="Wiebenga A."/>
            <person name="Aguilar-Osorio G."/>
            <person name="Amillis S."/>
            <person name="Uchima C.A."/>
            <person name="Anderluh G."/>
            <person name="Asadollahi M."/>
            <person name="Askin M."/>
            <person name="Barry K."/>
            <person name="Battaglia E."/>
            <person name="Bayram O."/>
            <person name="Benocci T."/>
            <person name="Braus-Stromeyer S.A."/>
            <person name="Caldana C."/>
            <person name="Canovas D."/>
            <person name="Cerqueira G.C."/>
            <person name="Chen F."/>
            <person name="Chen W."/>
            <person name="Choi C."/>
            <person name="Clum A."/>
            <person name="Dos Santos R.A."/>
            <person name="Damasio A.R."/>
            <person name="Diallinas G."/>
            <person name="Emri T."/>
            <person name="Fekete E."/>
            <person name="Flipphi M."/>
            <person name="Freyberg S."/>
            <person name="Gallo A."/>
            <person name="Gournas C."/>
            <person name="Habgood R."/>
            <person name="Hainaut M."/>
            <person name="Harispe M.L."/>
            <person name="Henrissat B."/>
            <person name="Hilden K.S."/>
            <person name="Hope R."/>
            <person name="Hossain A."/>
            <person name="Karabika E."/>
            <person name="Karaffa L."/>
            <person name="Karanyi Z."/>
            <person name="Krasevec N."/>
            <person name="Kuo A."/>
            <person name="Kusch H."/>
            <person name="LaButti K."/>
            <person name="Lagendijk E.L."/>
            <person name="Lapidus A."/>
            <person name="Levasseur A."/>
            <person name="Lindquist E."/>
            <person name="Lipzen A."/>
            <person name="Logrieco A.F."/>
            <person name="MacCabe A."/>
            <person name="Maekelae M.R."/>
            <person name="Malavazi I."/>
            <person name="Melin P."/>
            <person name="Meyer V."/>
            <person name="Mielnichuk N."/>
            <person name="Miskei M."/>
            <person name="Molnar A.P."/>
            <person name="Mule G."/>
            <person name="Ngan C.Y."/>
            <person name="Orejas M."/>
            <person name="Orosz E."/>
            <person name="Ouedraogo J.P."/>
            <person name="Overkamp K.M."/>
            <person name="Park H.-S."/>
            <person name="Perrone G."/>
            <person name="Piumi F."/>
            <person name="Punt P.J."/>
            <person name="Ram A.F."/>
            <person name="Ramon A."/>
            <person name="Rauscher S."/>
            <person name="Record E."/>
            <person name="Riano-Pachon D.M."/>
            <person name="Robert V."/>
            <person name="Roehrig J."/>
            <person name="Ruller R."/>
            <person name="Salamov A."/>
            <person name="Salih N.S."/>
            <person name="Samson R.A."/>
            <person name="Sandor E."/>
            <person name="Sanguinetti M."/>
            <person name="Schuetze T."/>
            <person name="Sepcic K."/>
            <person name="Shelest E."/>
            <person name="Sherlock G."/>
            <person name="Sophianopoulou V."/>
            <person name="Squina F.M."/>
            <person name="Sun H."/>
            <person name="Susca A."/>
            <person name="Todd R.B."/>
            <person name="Tsang A."/>
            <person name="Unkles S.E."/>
            <person name="van de Wiele N."/>
            <person name="van Rossen-Uffink D."/>
            <person name="Oliveira J.V."/>
            <person name="Vesth T.C."/>
            <person name="Visser J."/>
            <person name="Yu J.-H."/>
            <person name="Zhou M."/>
            <person name="Andersen M.R."/>
            <person name="Archer D.B."/>
            <person name="Baker S.E."/>
            <person name="Benoit I."/>
            <person name="Brakhage A.A."/>
            <person name="Braus G.H."/>
            <person name="Fischer R."/>
            <person name="Frisvad J.C."/>
            <person name="Goldman G.H."/>
            <person name="Houbraken J."/>
            <person name="Oakley B."/>
            <person name="Pocsi I."/>
            <person name="Scazzocchio C."/>
            <person name="Seiboth B."/>
            <person name="vanKuyk P.A."/>
            <person name="Wortman J."/>
            <person name="Dyer P.S."/>
            <person name="Grigoriev I.V."/>
        </authorList>
    </citation>
    <scope>NUCLEOTIDE SEQUENCE [LARGE SCALE GENOMIC DNA]</scope>
    <source>
        <strain evidence="7">ITEM 5010</strain>
    </source>
</reference>
<feature type="transmembrane region" description="Helical" evidence="4">
    <location>
        <begin position="302"/>
        <end position="321"/>
    </location>
</feature>
<dbReference type="InterPro" id="IPR011701">
    <property type="entry name" value="MFS"/>
</dbReference>
<dbReference type="PROSITE" id="PS50850">
    <property type="entry name" value="MFS"/>
    <property type="match status" value="1"/>
</dbReference>
<evidence type="ECO:0000256" key="3">
    <source>
        <dbReference type="SAM" id="MobiDB-lite"/>
    </source>
</evidence>
<feature type="transmembrane region" description="Helical" evidence="4">
    <location>
        <begin position="275"/>
        <end position="295"/>
    </location>
</feature>
<keyword evidence="4" id="KW-0812">Transmembrane</keyword>
<dbReference type="EMBL" id="KV907505">
    <property type="protein sequence ID" value="OOF92999.1"/>
    <property type="molecule type" value="Genomic_DNA"/>
</dbReference>
<dbReference type="InterPro" id="IPR050327">
    <property type="entry name" value="Proton-linked_MCT"/>
</dbReference>
<evidence type="ECO:0000256" key="1">
    <source>
        <dbReference type="ARBA" id="ARBA00004141"/>
    </source>
</evidence>
<dbReference type="Pfam" id="PF07690">
    <property type="entry name" value="MFS_1"/>
    <property type="match status" value="1"/>
</dbReference>
<dbReference type="Gene3D" id="1.20.1250.20">
    <property type="entry name" value="MFS general substrate transporter like domains"/>
    <property type="match status" value="2"/>
</dbReference>
<proteinExistence type="inferred from homology"/>
<feature type="transmembrane region" description="Helical" evidence="4">
    <location>
        <begin position="127"/>
        <end position="150"/>
    </location>
</feature>
<dbReference type="PANTHER" id="PTHR11360:SF287">
    <property type="entry name" value="MFS MONOCARBOXYLATE TRANSPORTER"/>
    <property type="match status" value="1"/>
</dbReference>
<feature type="region of interest" description="Disordered" evidence="3">
    <location>
        <begin position="1"/>
        <end position="25"/>
    </location>
</feature>
<feature type="transmembrane region" description="Helical" evidence="4">
    <location>
        <begin position="162"/>
        <end position="183"/>
    </location>
</feature>
<feature type="transmembrane region" description="Helical" evidence="4">
    <location>
        <begin position="37"/>
        <end position="58"/>
    </location>
</feature>
<dbReference type="GO" id="GO:0016020">
    <property type="term" value="C:membrane"/>
    <property type="evidence" value="ECO:0007669"/>
    <property type="project" value="UniProtKB-SubCell"/>
</dbReference>
<dbReference type="AlphaFoldDB" id="A0A1R3REU2"/>
<evidence type="ECO:0000259" key="5">
    <source>
        <dbReference type="PROSITE" id="PS50850"/>
    </source>
</evidence>
<feature type="transmembrane region" description="Helical" evidence="4">
    <location>
        <begin position="100"/>
        <end position="121"/>
    </location>
</feature>
<feature type="transmembrane region" description="Helical" evidence="4">
    <location>
        <begin position="362"/>
        <end position="381"/>
    </location>
</feature>
<organism evidence="6 7">
    <name type="scientific">Aspergillus carbonarius (strain ITEM 5010)</name>
    <dbReference type="NCBI Taxonomy" id="602072"/>
    <lineage>
        <taxon>Eukaryota</taxon>
        <taxon>Fungi</taxon>
        <taxon>Dikarya</taxon>
        <taxon>Ascomycota</taxon>
        <taxon>Pezizomycotina</taxon>
        <taxon>Eurotiomycetes</taxon>
        <taxon>Eurotiomycetidae</taxon>
        <taxon>Eurotiales</taxon>
        <taxon>Aspergillaceae</taxon>
        <taxon>Aspergillus</taxon>
        <taxon>Aspergillus subgen. Circumdati</taxon>
    </lineage>
</organism>
<protein>
    <recommendedName>
        <fullName evidence="5">Major facilitator superfamily (MFS) profile domain-containing protein</fullName>
    </recommendedName>
</protein>
<dbReference type="OrthoDB" id="2213137at2759"/>
<dbReference type="SUPFAM" id="SSF103473">
    <property type="entry name" value="MFS general substrate transporter"/>
    <property type="match status" value="1"/>
</dbReference>
<dbReference type="InterPro" id="IPR020846">
    <property type="entry name" value="MFS_dom"/>
</dbReference>
<dbReference type="Proteomes" id="UP000188318">
    <property type="component" value="Unassembled WGS sequence"/>
</dbReference>
<dbReference type="OMA" id="LANSIFM"/>
<comment type="similarity">
    <text evidence="2">Belongs to the major facilitator superfamily. Monocarboxylate porter (TC 2.A.1.13) family.</text>
</comment>
<evidence type="ECO:0000313" key="6">
    <source>
        <dbReference type="EMBL" id="OOF92999.1"/>
    </source>
</evidence>
<dbReference type="VEuPathDB" id="FungiDB:ASPCADRAFT_398669"/>
<keyword evidence="7" id="KW-1185">Reference proteome</keyword>
<keyword evidence="4" id="KW-1133">Transmembrane helix</keyword>
<keyword evidence="4" id="KW-0472">Membrane</keyword>
<accession>A0A1R3REU2</accession>